<evidence type="ECO:0000256" key="1">
    <source>
        <dbReference type="SAM" id="Coils"/>
    </source>
</evidence>
<organism evidence="3">
    <name type="scientific">Brassica cretica</name>
    <name type="common">Mustard</name>
    <dbReference type="NCBI Taxonomy" id="69181"/>
    <lineage>
        <taxon>Eukaryota</taxon>
        <taxon>Viridiplantae</taxon>
        <taxon>Streptophyta</taxon>
        <taxon>Embryophyta</taxon>
        <taxon>Tracheophyta</taxon>
        <taxon>Spermatophyta</taxon>
        <taxon>Magnoliopsida</taxon>
        <taxon>eudicotyledons</taxon>
        <taxon>Gunneridae</taxon>
        <taxon>Pentapetalae</taxon>
        <taxon>rosids</taxon>
        <taxon>malvids</taxon>
        <taxon>Brassicales</taxon>
        <taxon>Brassicaceae</taxon>
        <taxon>Brassiceae</taxon>
        <taxon>Brassica</taxon>
    </lineage>
</organism>
<evidence type="ECO:0000313" key="4">
    <source>
        <dbReference type="EMBL" id="KAF2596788.1"/>
    </source>
</evidence>
<dbReference type="AlphaFoldDB" id="A0A8S9I273"/>
<evidence type="ECO:0000256" key="2">
    <source>
        <dbReference type="SAM" id="MobiDB-lite"/>
    </source>
</evidence>
<protein>
    <submittedName>
        <fullName evidence="3">Uncharacterized protein</fullName>
    </submittedName>
</protein>
<feature type="coiled-coil region" evidence="1">
    <location>
        <begin position="214"/>
        <end position="241"/>
    </location>
</feature>
<feature type="region of interest" description="Disordered" evidence="2">
    <location>
        <begin position="1"/>
        <end position="91"/>
    </location>
</feature>
<gene>
    <name evidence="4" type="ORF">F2Q68_00010384</name>
    <name evidence="3" type="ORF">F2Q70_00017422</name>
</gene>
<feature type="compositionally biased region" description="Basic and acidic residues" evidence="2">
    <location>
        <begin position="24"/>
        <end position="45"/>
    </location>
</feature>
<name>A0A8S9I273_BRACR</name>
<proteinExistence type="predicted"/>
<dbReference type="Proteomes" id="UP000712281">
    <property type="component" value="Unassembled WGS sequence"/>
</dbReference>
<keyword evidence="1" id="KW-0175">Coiled coil</keyword>
<dbReference type="Pfam" id="PF07794">
    <property type="entry name" value="DUF1633"/>
    <property type="match status" value="1"/>
</dbReference>
<dbReference type="EMBL" id="QGKW02000717">
    <property type="protein sequence ID" value="KAF2596788.1"/>
    <property type="molecule type" value="Genomic_DNA"/>
</dbReference>
<dbReference type="InterPro" id="IPR012436">
    <property type="entry name" value="DUF1633"/>
</dbReference>
<feature type="compositionally biased region" description="Polar residues" evidence="2">
    <location>
        <begin position="64"/>
        <end position="74"/>
    </location>
</feature>
<sequence>MASRRANPRESKRIKNRAGGVNAERIRSGDVSEALKEVLREETRLPRASSQEGKGLEGEKSVARTKSGSPTGSEGSDRPPKKAKTNGADHRLGVSGDMVVAKPFHWQFSHSKDCPISEDPDSVAHLVRHFKPAGCPLPSLRNMTEREAYVKMVVAHAKAMEANNEFAATLERGLQDIPRSDELYEIKKIVRELKFGLKMAQDRERANAAQLAAAEKLGKEAASLEARLRVVSNERKSALEQVFFFEAKAESSAKNFSDDLRRATYDAKKTLADSYLDVLVSLKEKCKKKKVATDREARLREVMPNIDLLKEIMDNNLLASDELLRLRTKEVELGSELDVMAVSDFSVGKLDLP</sequence>
<evidence type="ECO:0000313" key="3">
    <source>
        <dbReference type="EMBL" id="KAF2563672.1"/>
    </source>
</evidence>
<comment type="caution">
    <text evidence="3">The sequence shown here is derived from an EMBL/GenBank/DDBJ whole genome shotgun (WGS) entry which is preliminary data.</text>
</comment>
<reference evidence="3" key="1">
    <citation type="submission" date="2019-12" db="EMBL/GenBank/DDBJ databases">
        <title>Genome sequencing and annotation of Brassica cretica.</title>
        <authorList>
            <person name="Studholme D.J."/>
            <person name="Sarris P.F."/>
        </authorList>
    </citation>
    <scope>NUCLEOTIDE SEQUENCE</scope>
    <source>
        <strain evidence="4">PFS-001/15</strain>
        <strain evidence="3">PFS-102/07</strain>
        <tissue evidence="3">Leaf</tissue>
    </source>
</reference>
<accession>A0A8S9I273</accession>
<dbReference type="EMBL" id="QGKY02001250">
    <property type="protein sequence ID" value="KAF2563672.1"/>
    <property type="molecule type" value="Genomic_DNA"/>
</dbReference>